<dbReference type="InterPro" id="IPR018334">
    <property type="entry name" value="ArsR_HTH"/>
</dbReference>
<reference evidence="5 6" key="1">
    <citation type="submission" date="2016-03" db="EMBL/GenBank/DDBJ databases">
        <title>Genome sequence of Pontibacter sp. nov., of the family cytophagaceae, isolated from marine sediment of the Yellow Sea, China.</title>
        <authorList>
            <person name="Zhang G."/>
            <person name="Zhang R."/>
        </authorList>
    </citation>
    <scope>NUCLEOTIDE SEQUENCE [LARGE SCALE GENOMIC DNA]</scope>
    <source>
        <strain evidence="5 6">S10-8</strain>
    </source>
</reference>
<comment type="caution">
    <text evidence="5">The sequence shown here is derived from an EMBL/GenBank/DDBJ whole genome shotgun (WGS) entry which is preliminary data.</text>
</comment>
<evidence type="ECO:0000313" key="5">
    <source>
        <dbReference type="EMBL" id="OKL42125.1"/>
    </source>
</evidence>
<dbReference type="EMBL" id="LVWA01000002">
    <property type="protein sequence ID" value="OKL42125.1"/>
    <property type="molecule type" value="Genomic_DNA"/>
</dbReference>
<dbReference type="PROSITE" id="PS50987">
    <property type="entry name" value="HTH_ARSR_2"/>
    <property type="match status" value="1"/>
</dbReference>
<dbReference type="OrthoDB" id="9798835at2"/>
<sequence>MRLKHFSLAFGQQVLKALADESRLRILHLILRNREMCTSDLEQVLDFTQTKTSRHLAYLRNAGLVSPRKLDQWVYYSVKEEAADFVNQIFTYMERDTALQKDLEVYRILYSNRELAVTKLQNRRWVPS</sequence>
<dbReference type="RefSeq" id="WP_073850564.1">
    <property type="nucleotide sequence ID" value="NZ_LVWA01000002.1"/>
</dbReference>
<dbReference type="InterPro" id="IPR036390">
    <property type="entry name" value="WH_DNA-bd_sf"/>
</dbReference>
<proteinExistence type="predicted"/>
<dbReference type="PANTHER" id="PTHR33154:SF18">
    <property type="entry name" value="ARSENICAL RESISTANCE OPERON REPRESSOR"/>
    <property type="match status" value="1"/>
</dbReference>
<keyword evidence="3" id="KW-0804">Transcription</keyword>
<protein>
    <submittedName>
        <fullName evidence="5">Transcriptional regulator</fullName>
    </submittedName>
</protein>
<keyword evidence="6" id="KW-1185">Reference proteome</keyword>
<dbReference type="STRING" id="1797110.A3841_09025"/>
<evidence type="ECO:0000256" key="3">
    <source>
        <dbReference type="ARBA" id="ARBA00023163"/>
    </source>
</evidence>
<dbReference type="PANTHER" id="PTHR33154">
    <property type="entry name" value="TRANSCRIPTIONAL REGULATOR, ARSR FAMILY"/>
    <property type="match status" value="1"/>
</dbReference>
<evidence type="ECO:0000256" key="1">
    <source>
        <dbReference type="ARBA" id="ARBA00023015"/>
    </source>
</evidence>
<gene>
    <name evidence="5" type="ORF">A3841_09025</name>
</gene>
<dbReference type="Gene3D" id="1.10.10.10">
    <property type="entry name" value="Winged helix-like DNA-binding domain superfamily/Winged helix DNA-binding domain"/>
    <property type="match status" value="1"/>
</dbReference>
<dbReference type="AlphaFoldDB" id="A0A1Q5PIS6"/>
<dbReference type="PRINTS" id="PR00778">
    <property type="entry name" value="HTHARSR"/>
</dbReference>
<dbReference type="InterPro" id="IPR036388">
    <property type="entry name" value="WH-like_DNA-bd_sf"/>
</dbReference>
<keyword evidence="1" id="KW-0805">Transcription regulation</keyword>
<dbReference type="InterPro" id="IPR001845">
    <property type="entry name" value="HTH_ArsR_DNA-bd_dom"/>
</dbReference>
<dbReference type="Pfam" id="PF01022">
    <property type="entry name" value="HTH_5"/>
    <property type="match status" value="1"/>
</dbReference>
<dbReference type="InterPro" id="IPR011991">
    <property type="entry name" value="ArsR-like_HTH"/>
</dbReference>
<accession>A0A1Q5PIS6</accession>
<feature type="domain" description="HTH arsR-type" evidence="4">
    <location>
        <begin position="3"/>
        <end position="97"/>
    </location>
</feature>
<dbReference type="InterPro" id="IPR051081">
    <property type="entry name" value="HTH_MetalResp_TranReg"/>
</dbReference>
<evidence type="ECO:0000259" key="4">
    <source>
        <dbReference type="PROSITE" id="PS50987"/>
    </source>
</evidence>
<evidence type="ECO:0000256" key="2">
    <source>
        <dbReference type="ARBA" id="ARBA00023125"/>
    </source>
</evidence>
<dbReference type="GO" id="GO:0003677">
    <property type="term" value="F:DNA binding"/>
    <property type="evidence" value="ECO:0007669"/>
    <property type="project" value="UniProtKB-KW"/>
</dbReference>
<evidence type="ECO:0000313" key="6">
    <source>
        <dbReference type="Proteomes" id="UP000186551"/>
    </source>
</evidence>
<organism evidence="5 6">
    <name type="scientific">Pontibacter flavimaris</name>
    <dbReference type="NCBI Taxonomy" id="1797110"/>
    <lineage>
        <taxon>Bacteria</taxon>
        <taxon>Pseudomonadati</taxon>
        <taxon>Bacteroidota</taxon>
        <taxon>Cytophagia</taxon>
        <taxon>Cytophagales</taxon>
        <taxon>Hymenobacteraceae</taxon>
        <taxon>Pontibacter</taxon>
    </lineage>
</organism>
<dbReference type="Proteomes" id="UP000186551">
    <property type="component" value="Unassembled WGS sequence"/>
</dbReference>
<dbReference type="CDD" id="cd00090">
    <property type="entry name" value="HTH_ARSR"/>
    <property type="match status" value="1"/>
</dbReference>
<dbReference type="SUPFAM" id="SSF46785">
    <property type="entry name" value="Winged helix' DNA-binding domain"/>
    <property type="match status" value="1"/>
</dbReference>
<dbReference type="NCBIfam" id="NF033788">
    <property type="entry name" value="HTH_metalloreg"/>
    <property type="match status" value="1"/>
</dbReference>
<dbReference type="PROSITE" id="PS00846">
    <property type="entry name" value="HTH_ARSR_1"/>
    <property type="match status" value="1"/>
</dbReference>
<keyword evidence="2" id="KW-0238">DNA-binding</keyword>
<dbReference type="GO" id="GO:0003700">
    <property type="term" value="F:DNA-binding transcription factor activity"/>
    <property type="evidence" value="ECO:0007669"/>
    <property type="project" value="InterPro"/>
</dbReference>
<name>A0A1Q5PIS6_9BACT</name>
<dbReference type="SMART" id="SM00418">
    <property type="entry name" value="HTH_ARSR"/>
    <property type="match status" value="1"/>
</dbReference>